<dbReference type="InterPro" id="IPR009057">
    <property type="entry name" value="Homeodomain-like_sf"/>
</dbReference>
<evidence type="ECO:0000256" key="2">
    <source>
        <dbReference type="ARBA" id="ARBA00023125"/>
    </source>
</evidence>
<evidence type="ECO:0000313" key="7">
    <source>
        <dbReference type="EMBL" id="SFE76942.1"/>
    </source>
</evidence>
<dbReference type="EMBL" id="FOME01000014">
    <property type="protein sequence ID" value="SFE76942.1"/>
    <property type="molecule type" value="Genomic_DNA"/>
</dbReference>
<accession>A0A1H6ASK0</accession>
<dbReference type="Proteomes" id="UP000199690">
    <property type="component" value="Unassembled WGS sequence"/>
</dbReference>
<dbReference type="PANTHER" id="PTHR47506:SF1">
    <property type="entry name" value="HTH-TYPE TRANSCRIPTIONAL REGULATOR YJDC"/>
    <property type="match status" value="1"/>
</dbReference>
<protein>
    <submittedName>
        <fullName evidence="6">Transcriptional regulator, TetR family</fullName>
    </submittedName>
</protein>
<dbReference type="RefSeq" id="WP_093357281.1">
    <property type="nucleotide sequence ID" value="NZ_FNVB01000003.1"/>
</dbReference>
<dbReference type="InterPro" id="IPR036271">
    <property type="entry name" value="Tet_transcr_reg_TetR-rel_C_sf"/>
</dbReference>
<dbReference type="AlphaFoldDB" id="A0A1H6ASK0"/>
<keyword evidence="8" id="KW-1185">Reference proteome</keyword>
<keyword evidence="3" id="KW-0804">Transcription</keyword>
<feature type="domain" description="HTH tetR-type" evidence="5">
    <location>
        <begin position="11"/>
        <end position="71"/>
    </location>
</feature>
<dbReference type="PROSITE" id="PS50977">
    <property type="entry name" value="HTH_TETR_2"/>
    <property type="match status" value="1"/>
</dbReference>
<evidence type="ECO:0000256" key="3">
    <source>
        <dbReference type="ARBA" id="ARBA00023163"/>
    </source>
</evidence>
<organism evidence="6 9">
    <name type="scientific">Saccharopolyspora kobensis</name>
    <dbReference type="NCBI Taxonomy" id="146035"/>
    <lineage>
        <taxon>Bacteria</taxon>
        <taxon>Bacillati</taxon>
        <taxon>Actinomycetota</taxon>
        <taxon>Actinomycetes</taxon>
        <taxon>Pseudonocardiales</taxon>
        <taxon>Pseudonocardiaceae</taxon>
        <taxon>Saccharopolyspora</taxon>
    </lineage>
</organism>
<evidence type="ECO:0000313" key="6">
    <source>
        <dbReference type="EMBL" id="SEG51045.1"/>
    </source>
</evidence>
<dbReference type="InterPro" id="IPR001647">
    <property type="entry name" value="HTH_TetR"/>
</dbReference>
<dbReference type="SMR" id="A0A1H6ASK0"/>
<reference evidence="6" key="1">
    <citation type="submission" date="2016-10" db="EMBL/GenBank/DDBJ databases">
        <authorList>
            <person name="de Groot N.N."/>
        </authorList>
    </citation>
    <scope>NUCLEOTIDE SEQUENCE [LARGE SCALE GENOMIC DNA]</scope>
    <source>
        <strain evidence="6">ATCC 20501</strain>
    </source>
</reference>
<dbReference type="PRINTS" id="PR00455">
    <property type="entry name" value="HTHTETR"/>
</dbReference>
<name>A0A1H6ASK0_9PSEU</name>
<feature type="DNA-binding region" description="H-T-H motif" evidence="4">
    <location>
        <begin position="34"/>
        <end position="53"/>
    </location>
</feature>
<dbReference type="SUPFAM" id="SSF48498">
    <property type="entry name" value="Tetracyclin repressor-like, C-terminal domain"/>
    <property type="match status" value="1"/>
</dbReference>
<evidence type="ECO:0000313" key="8">
    <source>
        <dbReference type="Proteomes" id="UP000199690"/>
    </source>
</evidence>
<evidence type="ECO:0000259" key="5">
    <source>
        <dbReference type="PROSITE" id="PS50977"/>
    </source>
</evidence>
<evidence type="ECO:0000256" key="4">
    <source>
        <dbReference type="PROSITE-ProRule" id="PRU00335"/>
    </source>
</evidence>
<reference evidence="8 9" key="2">
    <citation type="submission" date="2016-10" db="EMBL/GenBank/DDBJ databases">
        <authorList>
            <person name="Varghese N."/>
            <person name="Submissions S."/>
        </authorList>
    </citation>
    <scope>NUCLEOTIDE SEQUENCE [LARGE SCALE GENOMIC DNA]</scope>
    <source>
        <strain evidence="9">ATCC 20501</strain>
        <strain evidence="7 8">CGMCC 4.3529</strain>
    </source>
</reference>
<dbReference type="Gene3D" id="1.10.357.10">
    <property type="entry name" value="Tetracycline Repressor, domain 2"/>
    <property type="match status" value="1"/>
</dbReference>
<gene>
    <name evidence="6" type="ORF">SAMN02982929_02450</name>
    <name evidence="7" type="ORF">SAMN05216506_11458</name>
</gene>
<evidence type="ECO:0000256" key="1">
    <source>
        <dbReference type="ARBA" id="ARBA00023015"/>
    </source>
</evidence>
<dbReference type="Pfam" id="PF00440">
    <property type="entry name" value="TetR_N"/>
    <property type="match status" value="1"/>
</dbReference>
<accession>A0A1I2D8S4</accession>
<dbReference type="Gene3D" id="1.10.10.60">
    <property type="entry name" value="Homeodomain-like"/>
    <property type="match status" value="1"/>
</dbReference>
<dbReference type="EMBL" id="FNVB01000003">
    <property type="protein sequence ID" value="SEG51045.1"/>
    <property type="molecule type" value="Genomic_DNA"/>
</dbReference>
<proteinExistence type="predicted"/>
<dbReference type="GO" id="GO:0003677">
    <property type="term" value="F:DNA binding"/>
    <property type="evidence" value="ECO:0007669"/>
    <property type="project" value="UniProtKB-UniRule"/>
</dbReference>
<dbReference type="PANTHER" id="PTHR47506">
    <property type="entry name" value="TRANSCRIPTIONAL REGULATORY PROTEIN"/>
    <property type="match status" value="1"/>
</dbReference>
<evidence type="ECO:0000313" key="9">
    <source>
        <dbReference type="Proteomes" id="UP000236729"/>
    </source>
</evidence>
<sequence>MPPAFSAEEKARITGELMDAGYRLFTAQGLRKTSLDELVAPAGIAKSSFYAFFDSKEALYLELMLKQTGEVKRAVIDRALLAEEDTGEALRRFLRATLGELTTNPLWRRLMTHPEEMQAVARKLDPERVSAMADNPATALTRYVEEQREAGRLVEADTEVVIGVLQCVLLVPVFGERLGEPALRDRILDFLVDIVADGLTGGKD</sequence>
<keyword evidence="2 4" id="KW-0238">DNA-binding</keyword>
<dbReference type="Proteomes" id="UP000236729">
    <property type="component" value="Unassembled WGS sequence"/>
</dbReference>
<keyword evidence="1" id="KW-0805">Transcription regulation</keyword>
<dbReference type="SUPFAM" id="SSF46689">
    <property type="entry name" value="Homeodomain-like"/>
    <property type="match status" value="1"/>
</dbReference>